<evidence type="ECO:0000256" key="4">
    <source>
        <dbReference type="ARBA" id="ARBA00022598"/>
    </source>
</evidence>
<dbReference type="Pfam" id="PF00958">
    <property type="entry name" value="GMP_synt_C"/>
    <property type="match status" value="1"/>
</dbReference>
<gene>
    <name evidence="13" type="ordered locus">Vdis_0615</name>
</gene>
<dbReference type="STRING" id="572478.Vdis_0615"/>
<dbReference type="GO" id="GO:0005524">
    <property type="term" value="F:ATP binding"/>
    <property type="evidence" value="ECO:0007669"/>
    <property type="project" value="UniProtKB-UniRule"/>
</dbReference>
<comment type="pathway">
    <text evidence="2">Purine metabolism; GMP biosynthesis; GMP from XMP (L-Gln route): step 1/1.</text>
</comment>
<dbReference type="Gene3D" id="3.40.50.620">
    <property type="entry name" value="HUPs"/>
    <property type="match status" value="1"/>
</dbReference>
<sequence>MELAWIDKAVEGIKSLPIKCAVAAISGGVDSTTAAVLVRRAIGDRLRAVFIDTGFMRLNEPAHVKELLRDVLPIEVIDARDRFYREMLGLSDAEEKRIRFREVFYEVLSGVAREYGCDWLVQGTIAPDWIETRGGIKTQHNVLEQIGIDTVSKYGFKLIEPLRELYKDQVRELAKALGVPSEIVNRQPFPGPGLSIRAVGELTLEKLDVVRGATEIVERRLGGMGLSQWFAAAWEYDVASSEDLSRIINGLGNFKAYVFKVRATGVKGDSRSYGNVVLVRGDPSNWGLIYDLYRYLGTARDVTHVVYELMGRGSGKYFVSIRAVLTEDFMTADVARIPQDTLMGIAQEILGSDERVAAVGYDVTPKPPATIEYE</sequence>
<dbReference type="EMBL" id="CP002100">
    <property type="protein sequence ID" value="ADN50011.1"/>
    <property type="molecule type" value="Genomic_DNA"/>
</dbReference>
<evidence type="ECO:0000256" key="5">
    <source>
        <dbReference type="ARBA" id="ARBA00022741"/>
    </source>
</evidence>
<dbReference type="PROSITE" id="PS51553">
    <property type="entry name" value="GMPS_ATP_PPASE"/>
    <property type="match status" value="1"/>
</dbReference>
<dbReference type="Gene3D" id="3.30.300.10">
    <property type="match status" value="2"/>
</dbReference>
<dbReference type="HOGENOM" id="CLU_014340_0_0_2"/>
<evidence type="ECO:0000256" key="10">
    <source>
        <dbReference type="ARBA" id="ARBA00049404"/>
    </source>
</evidence>
<dbReference type="AlphaFoldDB" id="E1QV84"/>
<dbReference type="PANTHER" id="PTHR11922:SF2">
    <property type="entry name" value="GMP SYNTHASE [GLUTAMINE-HYDROLYZING]"/>
    <property type="match status" value="1"/>
</dbReference>
<dbReference type="EC" id="6.3.5.2" evidence="3"/>
<dbReference type="SUPFAM" id="SSF54810">
    <property type="entry name" value="GMP synthetase C-terminal dimerisation domain"/>
    <property type="match status" value="1"/>
</dbReference>
<dbReference type="eggNOG" id="arCOG00085">
    <property type="taxonomic scope" value="Archaea"/>
</dbReference>
<dbReference type="InterPro" id="IPR001674">
    <property type="entry name" value="GMP_synth_C"/>
</dbReference>
<dbReference type="KEGG" id="vdi:Vdis_0615"/>
<keyword evidence="4 13" id="KW-0436">Ligase</keyword>
<reference evidence="13 14" key="1">
    <citation type="journal article" date="2010" name="Stand. Genomic Sci.">
        <title>Complete genome sequence of Vulcanisaeta distributa type strain (IC-017).</title>
        <authorList>
            <person name="Mavromatis K."/>
            <person name="Sikorski J."/>
            <person name="Pabst E."/>
            <person name="Teshima H."/>
            <person name="Lapidus A."/>
            <person name="Lucas S."/>
            <person name="Nolan M."/>
            <person name="Glavina Del Rio T."/>
            <person name="Cheng J.F."/>
            <person name="Bruce D."/>
            <person name="Goodwin L."/>
            <person name="Pitluck S."/>
            <person name="Liolios K."/>
            <person name="Ivanova N."/>
            <person name="Mikhailova N."/>
            <person name="Pati A."/>
            <person name="Chen A."/>
            <person name="Palaniappan K."/>
            <person name="Land M."/>
            <person name="Hauser L."/>
            <person name="Chang Y.J."/>
            <person name="Jeffries C.D."/>
            <person name="Rohde M."/>
            <person name="Spring S."/>
            <person name="Goker M."/>
            <person name="Wirth R."/>
            <person name="Woyke T."/>
            <person name="Bristow J."/>
            <person name="Eisen J.A."/>
            <person name="Markowitz V."/>
            <person name="Hugenholtz P."/>
            <person name="Klenk H.P."/>
            <person name="Kyrpides N.C."/>
        </authorList>
    </citation>
    <scope>NUCLEOTIDE SEQUENCE [LARGE SCALE GENOMIC DNA]</scope>
    <source>
        <strain evidence="14">DSM 14429 / JCM 11212 / NBRC 100878 / IC-017</strain>
    </source>
</reference>
<protein>
    <recommendedName>
        <fullName evidence="3">GMP synthase (glutamine-hydrolyzing)</fullName>
        <ecNumber evidence="3">6.3.5.2</ecNumber>
    </recommendedName>
    <alternativeName>
        <fullName evidence="9">GMP synthetase</fullName>
    </alternativeName>
</protein>
<evidence type="ECO:0000256" key="3">
    <source>
        <dbReference type="ARBA" id="ARBA00012746"/>
    </source>
</evidence>
<evidence type="ECO:0000256" key="2">
    <source>
        <dbReference type="ARBA" id="ARBA00005153"/>
    </source>
</evidence>
<evidence type="ECO:0000256" key="8">
    <source>
        <dbReference type="ARBA" id="ARBA00022840"/>
    </source>
</evidence>
<evidence type="ECO:0000256" key="1">
    <source>
        <dbReference type="ARBA" id="ARBA00002332"/>
    </source>
</evidence>
<proteinExistence type="predicted"/>
<dbReference type="OrthoDB" id="33844at2157"/>
<reference evidence="14" key="2">
    <citation type="journal article" date="2010" name="Stand. Genomic Sci.">
        <title>Complete genome sequence of Vulcanisaeta distributa type strain (IC-017T).</title>
        <authorList>
            <person name="Mavromatis K."/>
            <person name="Sikorski J."/>
            <person name="Pabst E."/>
            <person name="Teshima H."/>
            <person name="Lapidus A."/>
            <person name="Lucas S."/>
            <person name="Nolan M."/>
            <person name="Glavina Del Rio T."/>
            <person name="Cheng J."/>
            <person name="Bruce D."/>
            <person name="Goodwin L."/>
            <person name="Pitluck S."/>
            <person name="Liolios K."/>
            <person name="Ivanova N."/>
            <person name="Mikhailova N."/>
            <person name="Pati A."/>
            <person name="Chen A."/>
            <person name="Palaniappan K."/>
            <person name="Land M."/>
            <person name="Hauser L."/>
            <person name="Chang Y."/>
            <person name="Jeffries C."/>
            <person name="Rohde M."/>
            <person name="Spring S."/>
            <person name="Goker M."/>
            <person name="Wirth R."/>
            <person name="Woyke T."/>
            <person name="Bristow J."/>
            <person name="Eisen J."/>
            <person name="Markowitz V."/>
            <person name="Hugenholtz P."/>
            <person name="Klenk H."/>
            <person name="Kyrpides N."/>
        </authorList>
    </citation>
    <scope>NUCLEOTIDE SEQUENCE [LARGE SCALE GENOMIC DNA]</scope>
    <source>
        <strain evidence="14">DSM 14429 / JCM 11212 / NBRC 100878 / IC-017</strain>
    </source>
</reference>
<evidence type="ECO:0000256" key="9">
    <source>
        <dbReference type="ARBA" id="ARBA00030464"/>
    </source>
</evidence>
<keyword evidence="6 11" id="KW-0332">GMP biosynthesis</keyword>
<dbReference type="InterPro" id="IPR014729">
    <property type="entry name" value="Rossmann-like_a/b/a_fold"/>
</dbReference>
<dbReference type="GeneID" id="9751536"/>
<evidence type="ECO:0000259" key="12">
    <source>
        <dbReference type="PROSITE" id="PS51553"/>
    </source>
</evidence>
<comment type="function">
    <text evidence="1">Catalyzes the synthesis of GMP from XMP.</text>
</comment>
<dbReference type="InterPro" id="IPR025777">
    <property type="entry name" value="GMPS_ATP_PPase_dom"/>
</dbReference>
<organism evidence="13 14">
    <name type="scientific">Vulcanisaeta distributa (strain DSM 14429 / JCM 11212 / NBRC 100878 / IC-017)</name>
    <dbReference type="NCBI Taxonomy" id="572478"/>
    <lineage>
        <taxon>Archaea</taxon>
        <taxon>Thermoproteota</taxon>
        <taxon>Thermoprotei</taxon>
        <taxon>Thermoproteales</taxon>
        <taxon>Thermoproteaceae</taxon>
        <taxon>Vulcanisaeta</taxon>
    </lineage>
</organism>
<keyword evidence="5 11" id="KW-0547">Nucleotide-binding</keyword>
<feature type="binding site" evidence="11">
    <location>
        <begin position="26"/>
        <end position="32"/>
    </location>
    <ligand>
        <name>ATP</name>
        <dbReference type="ChEBI" id="CHEBI:30616"/>
    </ligand>
</feature>
<dbReference type="PANTHER" id="PTHR11922">
    <property type="entry name" value="GMP SYNTHASE-RELATED"/>
    <property type="match status" value="1"/>
</dbReference>
<dbReference type="Pfam" id="PF02540">
    <property type="entry name" value="NAD_synthase"/>
    <property type="match status" value="1"/>
</dbReference>
<dbReference type="SUPFAM" id="SSF52402">
    <property type="entry name" value="Adenine nucleotide alpha hydrolases-like"/>
    <property type="match status" value="1"/>
</dbReference>
<evidence type="ECO:0000256" key="11">
    <source>
        <dbReference type="PROSITE-ProRule" id="PRU00886"/>
    </source>
</evidence>
<keyword evidence="7 11" id="KW-0658">Purine biosynthesis</keyword>
<evidence type="ECO:0000313" key="14">
    <source>
        <dbReference type="Proteomes" id="UP000006681"/>
    </source>
</evidence>
<dbReference type="UniPathway" id="UPA00189">
    <property type="reaction ID" value="UER00296"/>
</dbReference>
<dbReference type="CDD" id="cd01997">
    <property type="entry name" value="GMP_synthase_C"/>
    <property type="match status" value="1"/>
</dbReference>
<dbReference type="RefSeq" id="WP_013335736.1">
    <property type="nucleotide sequence ID" value="NC_014537.1"/>
</dbReference>
<keyword evidence="14" id="KW-1185">Reference proteome</keyword>
<name>E1QV84_VULDI</name>
<keyword evidence="8 11" id="KW-0067">ATP-binding</keyword>
<dbReference type="Proteomes" id="UP000006681">
    <property type="component" value="Chromosome"/>
</dbReference>
<dbReference type="InterPro" id="IPR022310">
    <property type="entry name" value="NAD/GMP_synthase"/>
</dbReference>
<feature type="domain" description="GMPS ATP-PPase" evidence="12">
    <location>
        <begin position="1"/>
        <end position="186"/>
    </location>
</feature>
<dbReference type="GO" id="GO:0003921">
    <property type="term" value="F:GMP synthase activity"/>
    <property type="evidence" value="ECO:0007669"/>
    <property type="project" value="InterPro"/>
</dbReference>
<accession>E1QV84</accession>
<evidence type="ECO:0000256" key="7">
    <source>
        <dbReference type="ARBA" id="ARBA00022755"/>
    </source>
</evidence>
<evidence type="ECO:0000313" key="13">
    <source>
        <dbReference type="EMBL" id="ADN50011.1"/>
    </source>
</evidence>
<evidence type="ECO:0000256" key="6">
    <source>
        <dbReference type="ARBA" id="ARBA00022749"/>
    </source>
</evidence>
<comment type="catalytic activity">
    <reaction evidence="10">
        <text>XMP + L-glutamine + ATP + H2O = GMP + L-glutamate + AMP + diphosphate + 2 H(+)</text>
        <dbReference type="Rhea" id="RHEA:11680"/>
        <dbReference type="ChEBI" id="CHEBI:15377"/>
        <dbReference type="ChEBI" id="CHEBI:15378"/>
        <dbReference type="ChEBI" id="CHEBI:29985"/>
        <dbReference type="ChEBI" id="CHEBI:30616"/>
        <dbReference type="ChEBI" id="CHEBI:33019"/>
        <dbReference type="ChEBI" id="CHEBI:57464"/>
        <dbReference type="ChEBI" id="CHEBI:58115"/>
        <dbReference type="ChEBI" id="CHEBI:58359"/>
        <dbReference type="ChEBI" id="CHEBI:456215"/>
        <dbReference type="EC" id="6.3.5.2"/>
    </reaction>
</comment>
<dbReference type="GO" id="GO:0005829">
    <property type="term" value="C:cytosol"/>
    <property type="evidence" value="ECO:0007669"/>
    <property type="project" value="TreeGrafter"/>
</dbReference>